<dbReference type="EMBL" id="CAJNOR010001785">
    <property type="protein sequence ID" value="CAF1198886.1"/>
    <property type="molecule type" value="Genomic_DNA"/>
</dbReference>
<reference evidence="5" key="1">
    <citation type="submission" date="2021-02" db="EMBL/GenBank/DDBJ databases">
        <authorList>
            <person name="Nowell W R."/>
        </authorList>
    </citation>
    <scope>NUCLEOTIDE SEQUENCE</scope>
</reference>
<protein>
    <recommendedName>
        <fullName evidence="2">15-cis-phytoene synthase</fullName>
        <ecNumber evidence="2">2.5.1.32</ecNumber>
    </recommendedName>
</protein>
<comment type="catalytic activity">
    <reaction evidence="1">
        <text>2 (2E,6E,10E)-geranylgeranyl diphosphate = 15-cis-phytoene + 2 diphosphate</text>
        <dbReference type="Rhea" id="RHEA:34475"/>
        <dbReference type="ChEBI" id="CHEBI:27787"/>
        <dbReference type="ChEBI" id="CHEBI:33019"/>
        <dbReference type="ChEBI" id="CHEBI:58756"/>
        <dbReference type="EC" id="2.5.1.32"/>
    </reaction>
</comment>
<feature type="transmembrane region" description="Helical" evidence="4">
    <location>
        <begin position="107"/>
        <end position="124"/>
    </location>
</feature>
<keyword evidence="3" id="KW-0125">Carotenoid biosynthesis</keyword>
<evidence type="ECO:0000256" key="4">
    <source>
        <dbReference type="SAM" id="Phobius"/>
    </source>
</evidence>
<dbReference type="GO" id="GO:0016117">
    <property type="term" value="P:carotenoid biosynthetic process"/>
    <property type="evidence" value="ECO:0007669"/>
    <property type="project" value="UniProtKB-KW"/>
</dbReference>
<accession>A0A814W832</accession>
<comment type="caution">
    <text evidence="5">The sequence shown here is derived from an EMBL/GenBank/DDBJ whole genome shotgun (WGS) entry which is preliminary data.</text>
</comment>
<dbReference type="InterPro" id="IPR002060">
    <property type="entry name" value="Squ/phyt_synthse"/>
</dbReference>
<evidence type="ECO:0000256" key="2">
    <source>
        <dbReference type="ARBA" id="ARBA00012396"/>
    </source>
</evidence>
<evidence type="ECO:0000313" key="6">
    <source>
        <dbReference type="Proteomes" id="UP000663828"/>
    </source>
</evidence>
<dbReference type="EC" id="2.5.1.32" evidence="2"/>
<dbReference type="PANTHER" id="PTHR31480">
    <property type="entry name" value="BIFUNCTIONAL LYCOPENE CYCLASE/PHYTOENE SYNTHASE"/>
    <property type="match status" value="1"/>
</dbReference>
<feature type="transmembrane region" description="Helical" evidence="4">
    <location>
        <begin position="76"/>
        <end position="95"/>
    </location>
</feature>
<feature type="transmembrane region" description="Helical" evidence="4">
    <location>
        <begin position="41"/>
        <end position="64"/>
    </location>
</feature>
<keyword evidence="4" id="KW-0472">Membrane</keyword>
<evidence type="ECO:0000256" key="3">
    <source>
        <dbReference type="ARBA" id="ARBA00022746"/>
    </source>
</evidence>
<dbReference type="Proteomes" id="UP000663828">
    <property type="component" value="Unassembled WGS sequence"/>
</dbReference>
<sequence length="619" mass="71748">MMNLLYTTPCLTYLVSRERLNDDTLHVSLLLEHLSVERLLFIVIQNVIVVHFHMMFSKLTLPIVHIGKFRHSRIRLFLFIYFIPFMFLYMTYWTSYIEVSIAYSNELGTFISWYLPLISFLWFVTGEYIISNWKTTIATVLVSTSYFWRLDSTIIQNDMQQFGSNGPGLRVSSIDIVMFYFVSNLVIILQSSLFDKAWTLIDVFSTRTHSGIFQTAGLLMTSYSIPGYIDALLLLIPKFCYDYADAFRTIHEALRNSSKSFYVSSFFLPISVRQDFLVLYAFCSCTDDLIDDKIDTKEVSNRVKMITEWLDLIYNTTKNEVEDGSDKSKKIQNFLRNKVPEKAQAAFLLFCNVAQRLPRYPFDHLLQGYQWDLERFVTLTNEAEYDKTKGKVLIKNTDELIQYCRHVAGSIGEMLVWVYFSHFPNINSRTSNSIQSFQDENFQENRCKILEKANNTGVALQLINIARDIREDAEKLGRIYIPIEFFNSESNIPSVMSKIDSKSFVKPSPMHLSLLLDASLSKSKVNLNNFPYATYTAHLLELANNYCNESIDAIDLLPKSCQAATRIVVKVYEKIGVEVFNRDVGKISKGQLFLSNGYRVRVSTWNRIWIALKEMYKLS</sequence>
<evidence type="ECO:0000256" key="1">
    <source>
        <dbReference type="ARBA" id="ARBA00001805"/>
    </source>
</evidence>
<feature type="transmembrane region" description="Helical" evidence="4">
    <location>
        <begin position="168"/>
        <end position="189"/>
    </location>
</feature>
<dbReference type="InterPro" id="IPR008949">
    <property type="entry name" value="Isoprenoid_synthase_dom_sf"/>
</dbReference>
<proteinExistence type="predicted"/>
<dbReference type="Pfam" id="PF00494">
    <property type="entry name" value="SQS_PSY"/>
    <property type="match status" value="1"/>
</dbReference>
<dbReference type="SUPFAM" id="SSF48576">
    <property type="entry name" value="Terpenoid synthases"/>
    <property type="match status" value="1"/>
</dbReference>
<keyword evidence="4" id="KW-0812">Transmembrane</keyword>
<evidence type="ECO:0000313" key="5">
    <source>
        <dbReference type="EMBL" id="CAF1198886.1"/>
    </source>
</evidence>
<organism evidence="5 6">
    <name type="scientific">Adineta ricciae</name>
    <name type="common">Rotifer</name>
    <dbReference type="NCBI Taxonomy" id="249248"/>
    <lineage>
        <taxon>Eukaryota</taxon>
        <taxon>Metazoa</taxon>
        <taxon>Spiralia</taxon>
        <taxon>Gnathifera</taxon>
        <taxon>Rotifera</taxon>
        <taxon>Eurotatoria</taxon>
        <taxon>Bdelloidea</taxon>
        <taxon>Adinetida</taxon>
        <taxon>Adinetidae</taxon>
        <taxon>Adineta</taxon>
    </lineage>
</organism>
<keyword evidence="6" id="KW-1185">Reference proteome</keyword>
<gene>
    <name evidence="5" type="ORF">XAT740_LOCUS23558</name>
</gene>
<name>A0A814W832_ADIRI</name>
<dbReference type="AlphaFoldDB" id="A0A814W832"/>
<dbReference type="Gene3D" id="1.10.600.10">
    <property type="entry name" value="Farnesyl Diphosphate Synthase"/>
    <property type="match status" value="1"/>
</dbReference>
<keyword evidence="4" id="KW-1133">Transmembrane helix</keyword>